<evidence type="ECO:0000313" key="2">
    <source>
        <dbReference type="EMBL" id="TIB16070.1"/>
    </source>
</evidence>
<name>A0A4T0HJ89_WALIC</name>
<gene>
    <name evidence="2" type="ORF">E3P90_00624</name>
</gene>
<feature type="region of interest" description="Disordered" evidence="1">
    <location>
        <begin position="1"/>
        <end position="60"/>
    </location>
</feature>
<proteinExistence type="predicted"/>
<dbReference type="AlphaFoldDB" id="A0A4T0HJ89"/>
<evidence type="ECO:0000256" key="1">
    <source>
        <dbReference type="SAM" id="MobiDB-lite"/>
    </source>
</evidence>
<feature type="region of interest" description="Disordered" evidence="1">
    <location>
        <begin position="234"/>
        <end position="263"/>
    </location>
</feature>
<dbReference type="EMBL" id="SPOF01000005">
    <property type="protein sequence ID" value="TIB16070.1"/>
    <property type="molecule type" value="Genomic_DNA"/>
</dbReference>
<feature type="compositionally biased region" description="Low complexity" evidence="1">
    <location>
        <begin position="234"/>
        <end position="252"/>
    </location>
</feature>
<comment type="caution">
    <text evidence="2">The sequence shown here is derived from an EMBL/GenBank/DDBJ whole genome shotgun (WGS) entry which is preliminary data.</text>
</comment>
<evidence type="ECO:0000313" key="3">
    <source>
        <dbReference type="Proteomes" id="UP000306954"/>
    </source>
</evidence>
<dbReference type="Proteomes" id="UP000306954">
    <property type="component" value="Unassembled WGS sequence"/>
</dbReference>
<sequence>MMDLFNIGSSTPPKPKPARQRVTRPTQPASLDSGYRYRYRQNGTGSGNLKSDGDQFGIGGNRRRVANLHHSSSPTSATTSKFSHAILSSSPLAPNDAADPKKRLWKERFKSQQLRKLSRARDVDSARINSKQLFNLDEEADEDDDDLQNKIDSKIDERDYRSEIRRKESKFDLCVGSDYDPLEFWSETEEEIPEDLDNDMDMSYFNDANATNAADSDDLFDDDELDALYDEYLSQNAQNAHNSNNTHSTHNAQQKEDTSMDMS</sequence>
<accession>A0A4T0HJ89</accession>
<reference evidence="2 3" key="1">
    <citation type="submission" date="2019-03" db="EMBL/GenBank/DDBJ databases">
        <title>Sequencing 23 genomes of Wallemia ichthyophaga.</title>
        <authorList>
            <person name="Gostincar C."/>
        </authorList>
    </citation>
    <scope>NUCLEOTIDE SEQUENCE [LARGE SCALE GENOMIC DNA]</scope>
    <source>
        <strain evidence="2 3">EXF-8621</strain>
    </source>
</reference>
<organism evidence="2 3">
    <name type="scientific">Wallemia ichthyophaga</name>
    <dbReference type="NCBI Taxonomy" id="245174"/>
    <lineage>
        <taxon>Eukaryota</taxon>
        <taxon>Fungi</taxon>
        <taxon>Dikarya</taxon>
        <taxon>Basidiomycota</taxon>
        <taxon>Wallemiomycotina</taxon>
        <taxon>Wallemiomycetes</taxon>
        <taxon>Wallemiales</taxon>
        <taxon>Wallemiaceae</taxon>
        <taxon>Wallemia</taxon>
    </lineage>
</organism>
<protein>
    <submittedName>
        <fullName evidence="2">Uncharacterized protein</fullName>
    </submittedName>
</protein>
<feature type="compositionally biased region" description="Basic and acidic residues" evidence="1">
    <location>
        <begin position="253"/>
        <end position="263"/>
    </location>
</feature>